<organism evidence="1 2">
    <name type="scientific">Catharanthus roseus</name>
    <name type="common">Madagascar periwinkle</name>
    <name type="synonym">Vinca rosea</name>
    <dbReference type="NCBI Taxonomy" id="4058"/>
    <lineage>
        <taxon>Eukaryota</taxon>
        <taxon>Viridiplantae</taxon>
        <taxon>Streptophyta</taxon>
        <taxon>Embryophyta</taxon>
        <taxon>Tracheophyta</taxon>
        <taxon>Spermatophyta</taxon>
        <taxon>Magnoliopsida</taxon>
        <taxon>eudicotyledons</taxon>
        <taxon>Gunneridae</taxon>
        <taxon>Pentapetalae</taxon>
        <taxon>asterids</taxon>
        <taxon>lamiids</taxon>
        <taxon>Gentianales</taxon>
        <taxon>Apocynaceae</taxon>
        <taxon>Rauvolfioideae</taxon>
        <taxon>Vinceae</taxon>
        <taxon>Catharanthinae</taxon>
        <taxon>Catharanthus</taxon>
    </lineage>
</organism>
<comment type="caution">
    <text evidence="1">The sequence shown here is derived from an EMBL/GenBank/DDBJ whole genome shotgun (WGS) entry which is preliminary data.</text>
</comment>
<gene>
    <name evidence="1" type="ORF">M9H77_18784</name>
</gene>
<name>A0ACC0B8E4_CATRO</name>
<sequence length="359" mass="39307">MGLTSHPWISSFFQGSLNSTKLLLFTKNSKRQPPEAAFSNNDHNNLQEKQPIISPEKKEKPSMMSRKRPAQLILPGPAECQSLDFAKIGRKLERNEYQVEGRGFSLASKKGKREVMEDGHGIMLDISGNPKQAFFVVTDGHGGRAAADFVAENLGKNILNDISNLDGRKMQGNQIEAAIRRGYTVTDDQFLSQGVGGGACAASVLVKDGEMHVANAGDCRVVLSRNGVAAALTNDHRLSSREDERARIHNSGGYLHCRNGLWRVNGTLAVSRAFGDFYLKEYVISEPEILKLPLTSDCQFLIIASDGLWDKVGEQEAVDVISGSKNLVESCKKLVDITSSRGNIDDVTVMVINLQSFVN</sequence>
<evidence type="ECO:0000313" key="2">
    <source>
        <dbReference type="Proteomes" id="UP001060085"/>
    </source>
</evidence>
<reference evidence="2" key="1">
    <citation type="journal article" date="2023" name="Nat. Plants">
        <title>Single-cell RNA sequencing provides a high-resolution roadmap for understanding the multicellular compartmentation of specialized metabolism.</title>
        <authorList>
            <person name="Sun S."/>
            <person name="Shen X."/>
            <person name="Li Y."/>
            <person name="Li Y."/>
            <person name="Wang S."/>
            <person name="Li R."/>
            <person name="Zhang H."/>
            <person name="Shen G."/>
            <person name="Guo B."/>
            <person name="Wei J."/>
            <person name="Xu J."/>
            <person name="St-Pierre B."/>
            <person name="Chen S."/>
            <person name="Sun C."/>
        </authorList>
    </citation>
    <scope>NUCLEOTIDE SEQUENCE [LARGE SCALE GENOMIC DNA]</scope>
</reference>
<accession>A0ACC0B8E4</accession>
<evidence type="ECO:0000313" key="1">
    <source>
        <dbReference type="EMBL" id="KAI5668931.1"/>
    </source>
</evidence>
<keyword evidence="2" id="KW-1185">Reference proteome</keyword>
<protein>
    <submittedName>
        <fullName evidence="1">Uncharacterized protein</fullName>
    </submittedName>
</protein>
<dbReference type="EMBL" id="CM044704">
    <property type="protein sequence ID" value="KAI5668931.1"/>
    <property type="molecule type" value="Genomic_DNA"/>
</dbReference>
<dbReference type="Proteomes" id="UP001060085">
    <property type="component" value="Linkage Group LG04"/>
</dbReference>
<proteinExistence type="predicted"/>